<name>A0A0A7A780_9FLOR</name>
<dbReference type="InterPro" id="IPR036419">
    <property type="entry name" value="Ribosomal_S3_C_sf"/>
</dbReference>
<evidence type="ECO:0000256" key="1">
    <source>
        <dbReference type="ARBA" id="ARBA00010761"/>
    </source>
</evidence>
<protein>
    <submittedName>
        <fullName evidence="5">Ribosomal protein S3</fullName>
    </submittedName>
</protein>
<dbReference type="Gene3D" id="3.30.1140.32">
    <property type="entry name" value="Ribosomal protein S3, C-terminal domain"/>
    <property type="match status" value="1"/>
</dbReference>
<dbReference type="GO" id="GO:1990904">
    <property type="term" value="C:ribonucleoprotein complex"/>
    <property type="evidence" value="ECO:0007669"/>
    <property type="project" value="UniProtKB-KW"/>
</dbReference>
<evidence type="ECO:0000256" key="2">
    <source>
        <dbReference type="ARBA" id="ARBA00022980"/>
    </source>
</evidence>
<dbReference type="GO" id="GO:0003735">
    <property type="term" value="F:structural constituent of ribosome"/>
    <property type="evidence" value="ECO:0007669"/>
    <property type="project" value="InterPro"/>
</dbReference>
<keyword evidence="2 5" id="KW-0689">Ribosomal protein</keyword>
<dbReference type="AlphaFoldDB" id="A0A0A7A780"/>
<evidence type="ECO:0000259" key="4">
    <source>
        <dbReference type="Pfam" id="PF00189"/>
    </source>
</evidence>
<geneLocation type="mitochondrion" evidence="5"/>
<gene>
    <name evidence="5" type="primary">rps3</name>
    <name evidence="5" type="ORF">Ahnf.plic.mt.03</name>
</gene>
<dbReference type="GO" id="GO:0006412">
    <property type="term" value="P:translation"/>
    <property type="evidence" value="ECO:0007669"/>
    <property type="project" value="InterPro"/>
</dbReference>
<accession>A0A0A7A780</accession>
<feature type="domain" description="Small ribosomal subunit protein uS3 C-terminal" evidence="4">
    <location>
        <begin position="165"/>
        <end position="229"/>
    </location>
</feature>
<evidence type="ECO:0000256" key="3">
    <source>
        <dbReference type="ARBA" id="ARBA00023274"/>
    </source>
</evidence>
<keyword evidence="5" id="KW-0496">Mitochondrion</keyword>
<organism evidence="5">
    <name type="scientific">Ahnfeltia plicata</name>
    <dbReference type="NCBI Taxonomy" id="28023"/>
    <lineage>
        <taxon>Eukaryota</taxon>
        <taxon>Rhodophyta</taxon>
        <taxon>Florideophyceae</taxon>
        <taxon>Ahnfeltiophycidae</taxon>
        <taxon>Ahnfeltiales</taxon>
        <taxon>Ahnfeltiaceae</taxon>
        <taxon>Ahnfeltia</taxon>
    </lineage>
</organism>
<dbReference type="EMBL" id="KF649303">
    <property type="protein sequence ID" value="AHB62102.1"/>
    <property type="molecule type" value="Genomic_DNA"/>
</dbReference>
<reference evidence="5" key="1">
    <citation type="submission" date="2013-09" db="EMBL/GenBank/DDBJ databases">
        <title>Complete mitochondrion genomes reveal florideophycean red algal diversity.</title>
        <authorList>
            <person name="Yang E.C."/>
            <person name="Kim K.M."/>
            <person name="Kim S.Y."/>
            <person name="Yoon H.S."/>
        </authorList>
    </citation>
    <scope>NUCLEOTIDE SEQUENCE</scope>
</reference>
<comment type="similarity">
    <text evidence="1">Belongs to the universal ribosomal protein uS3 family.</text>
</comment>
<proteinExistence type="inferred from homology"/>
<dbReference type="SUPFAM" id="SSF54821">
    <property type="entry name" value="Ribosomal protein S3 C-terminal domain"/>
    <property type="match status" value="1"/>
</dbReference>
<keyword evidence="3" id="KW-0687">Ribonucleoprotein</keyword>
<dbReference type="GeneID" id="22834550"/>
<evidence type="ECO:0000313" key="5">
    <source>
        <dbReference type="EMBL" id="AHB62102.1"/>
    </source>
</evidence>
<dbReference type="Pfam" id="PF00189">
    <property type="entry name" value="Ribosomal_S3_C"/>
    <property type="match status" value="1"/>
</dbReference>
<dbReference type="GO" id="GO:0005840">
    <property type="term" value="C:ribosome"/>
    <property type="evidence" value="ECO:0007669"/>
    <property type="project" value="UniProtKB-KW"/>
</dbReference>
<sequence length="236" mass="27710">MAQKINPVSFRLGTIQVWSNFFQNYGNYFNPYSLILHRQLQVTDYLNRFFPHVISFLTKAIEFFQRQNFLNIQYVQKTKDVDKTNFSTLDSSELLKVTTKQLHNDLESQLVYGYTKNQWLGTSNLLINYVYFSAKQGNSFKKIIQNICKMLTTHLNTIKISYSTKGVVRLSLKGFKIQLAGRFDNSRNQMAKLMKQSIGSLPLTRLESYVEYSHKEFYTKHGVCGLQIWLFYEIVQ</sequence>
<dbReference type="RefSeq" id="YP_009114039.1">
    <property type="nucleotide sequence ID" value="NC_026054.1"/>
</dbReference>
<dbReference type="InterPro" id="IPR001351">
    <property type="entry name" value="Ribosomal_uS3_C"/>
</dbReference>